<comment type="caution">
    <text evidence="10">The sequence shown here is derived from an EMBL/GenBank/DDBJ whole genome shotgun (WGS) entry which is preliminary data.</text>
</comment>
<organism evidence="10 11">
    <name type="scientific">Pseudoalteromonas piscicida</name>
    <dbReference type="NCBI Taxonomy" id="43662"/>
    <lineage>
        <taxon>Bacteria</taxon>
        <taxon>Pseudomonadati</taxon>
        <taxon>Pseudomonadota</taxon>
        <taxon>Gammaproteobacteria</taxon>
        <taxon>Alteromonadales</taxon>
        <taxon>Pseudoalteromonadaceae</taxon>
        <taxon>Pseudoalteromonas</taxon>
    </lineage>
</organism>
<dbReference type="EMBL" id="NKHF01000006">
    <property type="protein sequence ID" value="PCK33526.1"/>
    <property type="molecule type" value="Genomic_DNA"/>
</dbReference>
<evidence type="ECO:0000256" key="4">
    <source>
        <dbReference type="ARBA" id="ARBA00006171"/>
    </source>
</evidence>
<evidence type="ECO:0000256" key="2">
    <source>
        <dbReference type="ARBA" id="ARBA00001946"/>
    </source>
</evidence>
<comment type="catalytic activity">
    <reaction evidence="1">
        <text>2-phosphoglycolate + H2O = glycolate + phosphate</text>
        <dbReference type="Rhea" id="RHEA:14369"/>
        <dbReference type="ChEBI" id="CHEBI:15377"/>
        <dbReference type="ChEBI" id="CHEBI:29805"/>
        <dbReference type="ChEBI" id="CHEBI:43474"/>
        <dbReference type="ChEBI" id="CHEBI:58033"/>
        <dbReference type="EC" id="3.1.3.18"/>
    </reaction>
</comment>
<dbReference type="SFLD" id="SFLDG01135">
    <property type="entry name" value="C1.5.6:_HAD__Beta-PGM__Phospha"/>
    <property type="match status" value="1"/>
</dbReference>
<dbReference type="Gene3D" id="1.10.150.240">
    <property type="entry name" value="Putative phosphatase, domain 2"/>
    <property type="match status" value="1"/>
</dbReference>
<gene>
    <name evidence="10" type="ORF">CEX98_01340</name>
</gene>
<dbReference type="PANTHER" id="PTHR43434">
    <property type="entry name" value="PHOSPHOGLYCOLATE PHOSPHATASE"/>
    <property type="match status" value="1"/>
</dbReference>
<dbReference type="GO" id="GO:0005829">
    <property type="term" value="C:cytosol"/>
    <property type="evidence" value="ECO:0007669"/>
    <property type="project" value="TreeGrafter"/>
</dbReference>
<dbReference type="InterPro" id="IPR041492">
    <property type="entry name" value="HAD_2"/>
</dbReference>
<evidence type="ECO:0000256" key="7">
    <source>
        <dbReference type="ARBA" id="ARBA00022801"/>
    </source>
</evidence>
<evidence type="ECO:0000256" key="9">
    <source>
        <dbReference type="ARBA" id="ARBA00023277"/>
    </source>
</evidence>
<accession>A0A2A5JVZ9</accession>
<comment type="similarity">
    <text evidence="4">Belongs to the HAD-like hydrolase superfamily. CbbY/CbbZ/Gph/YieH family.</text>
</comment>
<keyword evidence="11" id="KW-1185">Reference proteome</keyword>
<dbReference type="GO" id="GO:0005975">
    <property type="term" value="P:carbohydrate metabolic process"/>
    <property type="evidence" value="ECO:0007669"/>
    <property type="project" value="InterPro"/>
</dbReference>
<comment type="cofactor">
    <cofactor evidence="2">
        <name>Mg(2+)</name>
        <dbReference type="ChEBI" id="CHEBI:18420"/>
    </cofactor>
</comment>
<keyword evidence="7" id="KW-0378">Hydrolase</keyword>
<dbReference type="SFLD" id="SFLDS00003">
    <property type="entry name" value="Haloacid_Dehalogenase"/>
    <property type="match status" value="1"/>
</dbReference>
<dbReference type="AlphaFoldDB" id="A0A2A5JVZ9"/>
<dbReference type="NCBIfam" id="TIGR01549">
    <property type="entry name" value="HAD-SF-IA-v1"/>
    <property type="match status" value="1"/>
</dbReference>
<reference evidence="11" key="1">
    <citation type="journal article" date="2019" name="Genome Announc.">
        <title>Draft Genome Sequence of Pseudoalteromonas piscicida Strain 36Y ROTHPW, an Hypersaline Seawater Isolate from the South Coast of Sonora, Mexico.</title>
        <authorList>
            <person name="Sanchez-Diaz R."/>
            <person name="Molina-Garza Z.J."/>
            <person name="Cruz-Suarez L.E."/>
            <person name="Selvin J."/>
            <person name="Kiran G.S."/>
            <person name="Ibarra-Gamez J.C."/>
            <person name="Gomez-Gil B."/>
            <person name="Galaviz-Silva L."/>
        </authorList>
    </citation>
    <scope>NUCLEOTIDE SEQUENCE [LARGE SCALE GENOMIC DNA]</scope>
    <source>
        <strain evidence="11">36Y_RITHPW</strain>
    </source>
</reference>
<evidence type="ECO:0000256" key="3">
    <source>
        <dbReference type="ARBA" id="ARBA00004818"/>
    </source>
</evidence>
<dbReference type="PANTHER" id="PTHR43434:SF1">
    <property type="entry name" value="PHOSPHOGLYCOLATE PHOSPHATASE"/>
    <property type="match status" value="1"/>
</dbReference>
<dbReference type="InterPro" id="IPR006549">
    <property type="entry name" value="HAD-SF_hydro_IIIA"/>
</dbReference>
<keyword evidence="8" id="KW-0460">Magnesium</keyword>
<dbReference type="InterPro" id="IPR006439">
    <property type="entry name" value="HAD-SF_hydro_IA"/>
</dbReference>
<dbReference type="InterPro" id="IPR036412">
    <property type="entry name" value="HAD-like_sf"/>
</dbReference>
<keyword evidence="9" id="KW-0119">Carbohydrate metabolism</keyword>
<evidence type="ECO:0000256" key="5">
    <source>
        <dbReference type="ARBA" id="ARBA00013078"/>
    </source>
</evidence>
<dbReference type="Proteomes" id="UP000228621">
    <property type="component" value="Unassembled WGS sequence"/>
</dbReference>
<dbReference type="OrthoDB" id="9776368at2"/>
<dbReference type="NCBIfam" id="NF009695">
    <property type="entry name" value="PRK13222.1-2"/>
    <property type="match status" value="1"/>
</dbReference>
<evidence type="ECO:0000313" key="10">
    <source>
        <dbReference type="EMBL" id="PCK33526.1"/>
    </source>
</evidence>
<dbReference type="RefSeq" id="WP_099640349.1">
    <property type="nucleotide sequence ID" value="NZ_NKHF01000006.1"/>
</dbReference>
<dbReference type="FunFam" id="3.40.50.1000:FF:000022">
    <property type="entry name" value="Phosphoglycolate phosphatase"/>
    <property type="match status" value="1"/>
</dbReference>
<dbReference type="Pfam" id="PF13419">
    <property type="entry name" value="HAD_2"/>
    <property type="match status" value="1"/>
</dbReference>
<comment type="pathway">
    <text evidence="3">Organic acid metabolism; glycolate biosynthesis; glycolate from 2-phosphoglycolate: step 1/1.</text>
</comment>
<dbReference type="InterPro" id="IPR037512">
    <property type="entry name" value="PGPase_prok"/>
</dbReference>
<dbReference type="InterPro" id="IPR050155">
    <property type="entry name" value="HAD-like_hydrolase_sf"/>
</dbReference>
<dbReference type="PRINTS" id="PR00413">
    <property type="entry name" value="HADHALOGNASE"/>
</dbReference>
<evidence type="ECO:0000313" key="11">
    <source>
        <dbReference type="Proteomes" id="UP000228621"/>
    </source>
</evidence>
<dbReference type="InterPro" id="IPR023198">
    <property type="entry name" value="PGP-like_dom2"/>
</dbReference>
<evidence type="ECO:0000256" key="8">
    <source>
        <dbReference type="ARBA" id="ARBA00022842"/>
    </source>
</evidence>
<dbReference type="NCBIfam" id="TIGR01449">
    <property type="entry name" value="PGP_bact"/>
    <property type="match status" value="1"/>
</dbReference>
<dbReference type="NCBIfam" id="TIGR01509">
    <property type="entry name" value="HAD-SF-IA-v3"/>
    <property type="match status" value="1"/>
</dbReference>
<evidence type="ECO:0000256" key="6">
    <source>
        <dbReference type="ARBA" id="ARBA00022723"/>
    </source>
</evidence>
<proteinExistence type="inferred from homology"/>
<dbReference type="SFLD" id="SFLDG01129">
    <property type="entry name" value="C1.5:_HAD__Beta-PGM__Phosphata"/>
    <property type="match status" value="1"/>
</dbReference>
<dbReference type="GO" id="GO:0006281">
    <property type="term" value="P:DNA repair"/>
    <property type="evidence" value="ECO:0007669"/>
    <property type="project" value="TreeGrafter"/>
</dbReference>
<evidence type="ECO:0000256" key="1">
    <source>
        <dbReference type="ARBA" id="ARBA00000830"/>
    </source>
</evidence>
<dbReference type="EC" id="3.1.3.18" evidence="5"/>
<dbReference type="SUPFAM" id="SSF56784">
    <property type="entry name" value="HAD-like"/>
    <property type="match status" value="1"/>
</dbReference>
<sequence length="219" mass="23934">MFTSPAWVGFDLDGTLVSTAEDIAYALNATLQHYNLATIELGLVKTWIGNGTAKLTERALDFHQNKTVDRSEATRLLECIYDDSVTRSSCLFPNAKTTLEALQKQGIKLALVTNKNTSHTHKLLAHLEIEACFDTIVCADSLARKKPDPLPLFTAVKTLGCEIQDGFYVGDSINDVTTARNAGCKVIAVDYGYNHGDPISQSKPDAIISDLNDVLNLCR</sequence>
<dbReference type="Gene3D" id="3.40.50.1000">
    <property type="entry name" value="HAD superfamily/HAD-like"/>
    <property type="match status" value="1"/>
</dbReference>
<dbReference type="NCBIfam" id="TIGR01662">
    <property type="entry name" value="HAD-SF-IIIA"/>
    <property type="match status" value="1"/>
</dbReference>
<protein>
    <recommendedName>
        <fullName evidence="5">phosphoglycolate phosphatase</fullName>
        <ecNumber evidence="5">3.1.3.18</ecNumber>
    </recommendedName>
</protein>
<keyword evidence="6" id="KW-0479">Metal-binding</keyword>
<dbReference type="InterPro" id="IPR023214">
    <property type="entry name" value="HAD_sf"/>
</dbReference>
<dbReference type="GO" id="GO:0008967">
    <property type="term" value="F:phosphoglycolate phosphatase activity"/>
    <property type="evidence" value="ECO:0007669"/>
    <property type="project" value="UniProtKB-EC"/>
</dbReference>
<name>A0A2A5JVZ9_PSEO7</name>
<dbReference type="GO" id="GO:0046872">
    <property type="term" value="F:metal ion binding"/>
    <property type="evidence" value="ECO:0007669"/>
    <property type="project" value="UniProtKB-KW"/>
</dbReference>